<dbReference type="PROSITE" id="PS00375">
    <property type="entry name" value="UDPGT"/>
    <property type="match status" value="1"/>
</dbReference>
<name>A0A9N9S7P8_9DIPT</name>
<keyword evidence="5" id="KW-0732">Signal</keyword>
<evidence type="ECO:0000256" key="2">
    <source>
        <dbReference type="ARBA" id="ARBA00022676"/>
    </source>
</evidence>
<evidence type="ECO:0000256" key="5">
    <source>
        <dbReference type="RuleBase" id="RU362059"/>
    </source>
</evidence>
<reference evidence="6" key="1">
    <citation type="submission" date="2022-01" db="EMBL/GenBank/DDBJ databases">
        <authorList>
            <person name="King R."/>
        </authorList>
    </citation>
    <scope>NUCLEOTIDE SEQUENCE</scope>
</reference>
<comment type="catalytic activity">
    <reaction evidence="5">
        <text>glucuronate acceptor + UDP-alpha-D-glucuronate = acceptor beta-D-glucuronoside + UDP + H(+)</text>
        <dbReference type="Rhea" id="RHEA:21032"/>
        <dbReference type="ChEBI" id="CHEBI:15378"/>
        <dbReference type="ChEBI" id="CHEBI:58052"/>
        <dbReference type="ChEBI" id="CHEBI:58223"/>
        <dbReference type="ChEBI" id="CHEBI:132367"/>
        <dbReference type="ChEBI" id="CHEBI:132368"/>
        <dbReference type="EC" id="2.4.1.17"/>
    </reaction>
</comment>
<dbReference type="InterPro" id="IPR002213">
    <property type="entry name" value="UDP_glucos_trans"/>
</dbReference>
<protein>
    <recommendedName>
        <fullName evidence="5">UDP-glucuronosyltransferase</fullName>
        <ecNumber evidence="5">2.4.1.17</ecNumber>
    </recommendedName>
</protein>
<evidence type="ECO:0000313" key="7">
    <source>
        <dbReference type="Proteomes" id="UP001153620"/>
    </source>
</evidence>
<dbReference type="PANTHER" id="PTHR48043:SF145">
    <property type="entry name" value="FI06409P-RELATED"/>
    <property type="match status" value="1"/>
</dbReference>
<sequence length="515" mass="60320">MNFLFLIIFWCFICRSLCANILAILAVPYYSHHIIHHQILQEFANRGHNLTIFTPYFMNYDSTNVTQHYLEGLVDTFHKYTNILDYKLKNMSNSEIYGFWEMRSAYKILEKVFENQEFQKLFKNRDNHHYDLIMTECLLCSPIVLAEIYDCPIVMLNAGESHVHQHQLLGNFAHPSIHPDIYVLPMLHGELSLISRINSFIIYKIFVGIWKFLTNTLSDYLLYSTFPNLSYKSQDEIIRKRMKIFLSFTSTLTTSIRPTVPIYHQIGFIHIKEPKEIKDKELVNFLDESKNGVIIISFGSVAGDLSDELLMKFLEVFLDLPYNVIWKTNIPSSNQQSIFKTKNILASNWLPLADILAHPNVKLLISHSGLRTIEEAIDREIPMILIPLSYDQPFNAILQSKHEVALNVDINKFTKDSLFNDILEMTKPKYKENIRKLKKVVYDKMSSGMKDAVENIENLLKYNKTFEFIRYDADNSEFTKSFYDVYLILFLVIYLSVKIIKILSKIILKIKFYDV</sequence>
<feature type="signal peptide" evidence="5">
    <location>
        <begin position="1"/>
        <end position="18"/>
    </location>
</feature>
<dbReference type="Gene3D" id="3.40.50.2000">
    <property type="entry name" value="Glycogen Phosphorylase B"/>
    <property type="match status" value="1"/>
</dbReference>
<dbReference type="InterPro" id="IPR050271">
    <property type="entry name" value="UDP-glycosyltransferase"/>
</dbReference>
<dbReference type="InterPro" id="IPR035595">
    <property type="entry name" value="UDP_glycos_trans_CS"/>
</dbReference>
<dbReference type="GO" id="GO:0016020">
    <property type="term" value="C:membrane"/>
    <property type="evidence" value="ECO:0007669"/>
    <property type="project" value="UniProtKB-SubCell"/>
</dbReference>
<dbReference type="SUPFAM" id="SSF53756">
    <property type="entry name" value="UDP-Glycosyltransferase/glycogen phosphorylase"/>
    <property type="match status" value="1"/>
</dbReference>
<dbReference type="PANTHER" id="PTHR48043">
    <property type="entry name" value="EG:EG0003.4 PROTEIN-RELATED"/>
    <property type="match status" value="1"/>
</dbReference>
<dbReference type="EC" id="2.4.1.17" evidence="5"/>
<keyword evidence="2 4" id="KW-0328">Glycosyltransferase</keyword>
<keyword evidence="5" id="KW-1133">Transmembrane helix</keyword>
<comment type="similarity">
    <text evidence="1 4">Belongs to the UDP-glycosyltransferase family.</text>
</comment>
<keyword evidence="5" id="KW-0472">Membrane</keyword>
<organism evidence="6 7">
    <name type="scientific">Chironomus riparius</name>
    <dbReference type="NCBI Taxonomy" id="315576"/>
    <lineage>
        <taxon>Eukaryota</taxon>
        <taxon>Metazoa</taxon>
        <taxon>Ecdysozoa</taxon>
        <taxon>Arthropoda</taxon>
        <taxon>Hexapoda</taxon>
        <taxon>Insecta</taxon>
        <taxon>Pterygota</taxon>
        <taxon>Neoptera</taxon>
        <taxon>Endopterygota</taxon>
        <taxon>Diptera</taxon>
        <taxon>Nematocera</taxon>
        <taxon>Chironomoidea</taxon>
        <taxon>Chironomidae</taxon>
        <taxon>Chironominae</taxon>
        <taxon>Chironomus</taxon>
    </lineage>
</organism>
<keyword evidence="7" id="KW-1185">Reference proteome</keyword>
<reference evidence="6" key="2">
    <citation type="submission" date="2022-10" db="EMBL/GenBank/DDBJ databases">
        <authorList>
            <consortium name="ENA_rothamsted_submissions"/>
            <consortium name="culmorum"/>
            <person name="King R."/>
        </authorList>
    </citation>
    <scope>NUCLEOTIDE SEQUENCE</scope>
</reference>
<dbReference type="Pfam" id="PF00201">
    <property type="entry name" value="UDPGT"/>
    <property type="match status" value="1"/>
</dbReference>
<evidence type="ECO:0000256" key="3">
    <source>
        <dbReference type="ARBA" id="ARBA00022679"/>
    </source>
</evidence>
<proteinExistence type="inferred from homology"/>
<evidence type="ECO:0000256" key="1">
    <source>
        <dbReference type="ARBA" id="ARBA00009995"/>
    </source>
</evidence>
<keyword evidence="3 4" id="KW-0808">Transferase</keyword>
<dbReference type="FunFam" id="3.40.50.2000:FF:000021">
    <property type="entry name" value="UDP-glucuronosyltransferase"/>
    <property type="match status" value="1"/>
</dbReference>
<gene>
    <name evidence="6" type="ORF">CHIRRI_LOCUS15016</name>
</gene>
<comment type="subcellular location">
    <subcellularLocation>
        <location evidence="5">Membrane</location>
        <topology evidence="5">Single-pass membrane protein</topology>
    </subcellularLocation>
</comment>
<dbReference type="GO" id="GO:0015020">
    <property type="term" value="F:glucuronosyltransferase activity"/>
    <property type="evidence" value="ECO:0007669"/>
    <property type="project" value="UniProtKB-EC"/>
</dbReference>
<evidence type="ECO:0000313" key="6">
    <source>
        <dbReference type="EMBL" id="CAG9812211.1"/>
    </source>
</evidence>
<evidence type="ECO:0000256" key="4">
    <source>
        <dbReference type="RuleBase" id="RU003718"/>
    </source>
</evidence>
<keyword evidence="5" id="KW-0812">Transmembrane</keyword>
<feature type="chain" id="PRO_5040535882" description="UDP-glucuronosyltransferase" evidence="5">
    <location>
        <begin position="19"/>
        <end position="515"/>
    </location>
</feature>
<feature type="transmembrane region" description="Helical" evidence="5">
    <location>
        <begin position="485"/>
        <end position="503"/>
    </location>
</feature>
<dbReference type="EMBL" id="OU895880">
    <property type="protein sequence ID" value="CAG9812211.1"/>
    <property type="molecule type" value="Genomic_DNA"/>
</dbReference>
<dbReference type="Proteomes" id="UP001153620">
    <property type="component" value="Chromosome 4"/>
</dbReference>
<dbReference type="AlphaFoldDB" id="A0A9N9S7P8"/>
<dbReference type="OrthoDB" id="5835829at2759"/>
<accession>A0A9N9S7P8</accession>
<dbReference type="CDD" id="cd03784">
    <property type="entry name" value="GT1_Gtf-like"/>
    <property type="match status" value="1"/>
</dbReference>